<name>A0A1I5B6S1_9GAMM</name>
<organism evidence="6 7">
    <name type="scientific">Dokdonella immobilis</name>
    <dbReference type="NCBI Taxonomy" id="578942"/>
    <lineage>
        <taxon>Bacteria</taxon>
        <taxon>Pseudomonadati</taxon>
        <taxon>Pseudomonadota</taxon>
        <taxon>Gammaproteobacteria</taxon>
        <taxon>Lysobacterales</taxon>
        <taxon>Rhodanobacteraceae</taxon>
        <taxon>Dokdonella</taxon>
    </lineage>
</organism>
<evidence type="ECO:0000256" key="3">
    <source>
        <dbReference type="ARBA" id="ARBA00022989"/>
    </source>
</evidence>
<evidence type="ECO:0000256" key="5">
    <source>
        <dbReference type="SAM" id="Phobius"/>
    </source>
</evidence>
<dbReference type="Proteomes" id="UP000198575">
    <property type="component" value="Unassembled WGS sequence"/>
</dbReference>
<dbReference type="Pfam" id="PF01124">
    <property type="entry name" value="MAPEG"/>
    <property type="match status" value="1"/>
</dbReference>
<evidence type="ECO:0000313" key="6">
    <source>
        <dbReference type="EMBL" id="SFN70392.1"/>
    </source>
</evidence>
<evidence type="ECO:0008006" key="8">
    <source>
        <dbReference type="Google" id="ProtNLM"/>
    </source>
</evidence>
<keyword evidence="2 5" id="KW-0812">Transmembrane</keyword>
<dbReference type="STRING" id="578942.SAMN05216289_1537"/>
<accession>A0A1I5B6S1</accession>
<protein>
    <recommendedName>
        <fullName evidence="8">MAPEG family protein</fullName>
    </recommendedName>
</protein>
<keyword evidence="3 5" id="KW-1133">Transmembrane helix</keyword>
<keyword evidence="7" id="KW-1185">Reference proteome</keyword>
<evidence type="ECO:0000256" key="4">
    <source>
        <dbReference type="ARBA" id="ARBA00023136"/>
    </source>
</evidence>
<dbReference type="InterPro" id="IPR001129">
    <property type="entry name" value="Membr-assoc_MAPEG"/>
</dbReference>
<reference evidence="6 7" key="1">
    <citation type="submission" date="2016-10" db="EMBL/GenBank/DDBJ databases">
        <authorList>
            <person name="de Groot N.N."/>
        </authorList>
    </citation>
    <scope>NUCLEOTIDE SEQUENCE [LARGE SCALE GENOMIC DNA]</scope>
    <source>
        <strain evidence="6 7">CGMCC 1.7659</strain>
    </source>
</reference>
<keyword evidence="4 5" id="KW-0472">Membrane</keyword>
<evidence type="ECO:0000256" key="1">
    <source>
        <dbReference type="ARBA" id="ARBA00004370"/>
    </source>
</evidence>
<dbReference type="SUPFAM" id="SSF161084">
    <property type="entry name" value="MAPEG domain-like"/>
    <property type="match status" value="1"/>
</dbReference>
<dbReference type="GO" id="GO:0016020">
    <property type="term" value="C:membrane"/>
    <property type="evidence" value="ECO:0007669"/>
    <property type="project" value="UniProtKB-SubCell"/>
</dbReference>
<dbReference type="InterPro" id="IPR023352">
    <property type="entry name" value="MAPEG-like_dom_sf"/>
</dbReference>
<dbReference type="AlphaFoldDB" id="A0A1I5B6S1"/>
<sequence>MSHAIVQPVLALMLLTFAVWVTLFVRRITWMVSHNIDAQQLATPEQIASTLPEAVNRAANNFRNLFELPVVFYAICLLLLATQTSDAVYINLAWGYVALRVAHSFIHCTVNIVTLRFAAFALSSIVLWIMLARLVVEHF</sequence>
<proteinExistence type="predicted"/>
<evidence type="ECO:0000313" key="7">
    <source>
        <dbReference type="Proteomes" id="UP000198575"/>
    </source>
</evidence>
<gene>
    <name evidence="6" type="ORF">SAMN05216289_1537</name>
</gene>
<feature type="transmembrane region" description="Helical" evidence="5">
    <location>
        <begin position="117"/>
        <end position="136"/>
    </location>
</feature>
<feature type="transmembrane region" description="Helical" evidence="5">
    <location>
        <begin position="6"/>
        <end position="25"/>
    </location>
</feature>
<dbReference type="Gene3D" id="1.20.120.550">
    <property type="entry name" value="Membrane associated eicosanoid/glutathione metabolism-like domain"/>
    <property type="match status" value="1"/>
</dbReference>
<comment type="subcellular location">
    <subcellularLocation>
        <location evidence="1">Membrane</location>
    </subcellularLocation>
</comment>
<evidence type="ECO:0000256" key="2">
    <source>
        <dbReference type="ARBA" id="ARBA00022692"/>
    </source>
</evidence>
<dbReference type="EMBL" id="FOVF01000053">
    <property type="protein sequence ID" value="SFN70392.1"/>
    <property type="molecule type" value="Genomic_DNA"/>
</dbReference>
<dbReference type="RefSeq" id="WP_217647929.1">
    <property type="nucleotide sequence ID" value="NZ_FOVF01000053.1"/>
</dbReference>
<feature type="transmembrane region" description="Helical" evidence="5">
    <location>
        <begin position="70"/>
        <end position="97"/>
    </location>
</feature>